<feature type="transmembrane region" description="Helical" evidence="6">
    <location>
        <begin position="60"/>
        <end position="81"/>
    </location>
</feature>
<dbReference type="EMBL" id="BSYA01000005">
    <property type="protein sequence ID" value="GMG23439.1"/>
    <property type="molecule type" value="Genomic_DNA"/>
</dbReference>
<evidence type="ECO:0000256" key="3">
    <source>
        <dbReference type="ARBA" id="ARBA00022989"/>
    </source>
</evidence>
<dbReference type="PANTHER" id="PTHR33048">
    <property type="entry name" value="PTH11-LIKE INTEGRAL MEMBRANE PROTEIN (AFU_ORTHOLOGUE AFUA_5G11245)"/>
    <property type="match status" value="1"/>
</dbReference>
<keyword evidence="3 6" id="KW-1133">Transmembrane helix</keyword>
<organism evidence="8 9">
    <name type="scientific">Aspergillus oryzae</name>
    <name type="common">Yellow koji mold</name>
    <dbReference type="NCBI Taxonomy" id="5062"/>
    <lineage>
        <taxon>Eukaryota</taxon>
        <taxon>Fungi</taxon>
        <taxon>Dikarya</taxon>
        <taxon>Ascomycota</taxon>
        <taxon>Pezizomycotina</taxon>
        <taxon>Eurotiomycetes</taxon>
        <taxon>Eurotiomycetidae</taxon>
        <taxon>Eurotiales</taxon>
        <taxon>Aspergillaceae</taxon>
        <taxon>Aspergillus</taxon>
        <taxon>Aspergillus subgen. Circumdati</taxon>
    </lineage>
</organism>
<comment type="similarity">
    <text evidence="5">Belongs to the SAT4 family.</text>
</comment>
<evidence type="ECO:0000313" key="8">
    <source>
        <dbReference type="EMBL" id="GMG23439.1"/>
    </source>
</evidence>
<dbReference type="AlphaFoldDB" id="A0AAN4Y7N2"/>
<evidence type="ECO:0000313" key="9">
    <source>
        <dbReference type="Proteomes" id="UP001165205"/>
    </source>
</evidence>
<evidence type="ECO:0000259" key="7">
    <source>
        <dbReference type="Pfam" id="PF20684"/>
    </source>
</evidence>
<evidence type="ECO:0000256" key="1">
    <source>
        <dbReference type="ARBA" id="ARBA00004141"/>
    </source>
</evidence>
<protein>
    <submittedName>
        <fullName evidence="8">Unnamed protein product</fullName>
    </submittedName>
</protein>
<comment type="subcellular location">
    <subcellularLocation>
        <location evidence="1">Membrane</location>
        <topology evidence="1">Multi-pass membrane protein</topology>
    </subcellularLocation>
</comment>
<sequence length="203" mass="22514">MGALCRPLNAFWDRTVKGECFNSTALTYFVNSSNMVTDLVLFALPIPVIVRVRTTRKKKIALITIFSIGFIKIGEGVPLGILSAFESLGGVLCANLPIIYRLFKTAAQKISSSVSGQKSKGSNLQYAYDSRAYGSKSHGRQNRRSTDSERWIQMPNESDSTEMQTHVQGMSPEMKADGFEMGPIPRDGIAVQREFHTTVEERV</sequence>
<evidence type="ECO:0000256" key="4">
    <source>
        <dbReference type="ARBA" id="ARBA00023136"/>
    </source>
</evidence>
<dbReference type="GO" id="GO:0016020">
    <property type="term" value="C:membrane"/>
    <property type="evidence" value="ECO:0007669"/>
    <property type="project" value="UniProtKB-SubCell"/>
</dbReference>
<name>A0AAN4Y7N2_ASPOZ</name>
<dbReference type="InterPro" id="IPR049326">
    <property type="entry name" value="Rhodopsin_dom_fungi"/>
</dbReference>
<proteinExistence type="inferred from homology"/>
<accession>A0AAN4Y7N2</accession>
<reference evidence="8" key="1">
    <citation type="submission" date="2023-04" db="EMBL/GenBank/DDBJ databases">
        <title>Aspergillus oryzae NBRC 4228.</title>
        <authorList>
            <person name="Ichikawa N."/>
            <person name="Sato H."/>
            <person name="Tonouchi N."/>
        </authorList>
    </citation>
    <scope>NUCLEOTIDE SEQUENCE</scope>
    <source>
        <strain evidence="8">NBRC 4228</strain>
    </source>
</reference>
<dbReference type="InterPro" id="IPR052337">
    <property type="entry name" value="SAT4-like"/>
</dbReference>
<keyword evidence="4 6" id="KW-0472">Membrane</keyword>
<evidence type="ECO:0000256" key="5">
    <source>
        <dbReference type="ARBA" id="ARBA00038359"/>
    </source>
</evidence>
<evidence type="ECO:0000256" key="6">
    <source>
        <dbReference type="SAM" id="Phobius"/>
    </source>
</evidence>
<feature type="domain" description="Rhodopsin" evidence="7">
    <location>
        <begin position="5"/>
        <end position="72"/>
    </location>
</feature>
<comment type="caution">
    <text evidence="8">The sequence shown here is derived from an EMBL/GenBank/DDBJ whole genome shotgun (WGS) entry which is preliminary data.</text>
</comment>
<gene>
    <name evidence="8" type="ORF">Aory04_000088400</name>
</gene>
<dbReference type="PANTHER" id="PTHR33048:SF8">
    <property type="entry name" value="INTEGRAL MEMBRANE PROTEIN-RELATED"/>
    <property type="match status" value="1"/>
</dbReference>
<dbReference type="Proteomes" id="UP001165205">
    <property type="component" value="Unassembled WGS sequence"/>
</dbReference>
<keyword evidence="2 6" id="KW-0812">Transmembrane</keyword>
<evidence type="ECO:0000256" key="2">
    <source>
        <dbReference type="ARBA" id="ARBA00022692"/>
    </source>
</evidence>
<dbReference type="Pfam" id="PF20684">
    <property type="entry name" value="Fung_rhodopsin"/>
    <property type="match status" value="1"/>
</dbReference>